<sequence>MAPLQAPPAPNGSKHFKGDELAEERDFISSLPTEGGWLHQYQGFWIPSTFMHGFLSFQRNFQAHDTDILQATAPKVGTTWLKAILFALMNRVCYPDLQQHPLLTKNSHELVPYLDMILYNKETVPDLDHSVSPRLFSTHLSYKLLPTSIKDSTCKIVYLCRDPKDTFVSYWHFLNKKELTMVKNKDYSFEEAYDMFTRGSSAYGPYWDHVLSYWKESIEKPQKVFFLKFEDLKKHPIAHLRRLAEFLGCPFSLEEEAKGTVDDISRLCSFDNLSNLDVNKNEKSPLLTGIRNAILFRRGEVGDWKNHLTTQMVEIFDRITEEKFHSIGLKF</sequence>
<dbReference type="Proteomes" id="UP000516437">
    <property type="component" value="Chromosome 5"/>
</dbReference>
<dbReference type="EMBL" id="RXIC02000023">
    <property type="protein sequence ID" value="KAB1212362.1"/>
    <property type="molecule type" value="Genomic_DNA"/>
</dbReference>
<dbReference type="OrthoDB" id="205623at2759"/>
<comment type="similarity">
    <text evidence="1 3">Belongs to the sulfotransferase 1 family.</text>
</comment>
<evidence type="ECO:0000313" key="6">
    <source>
        <dbReference type="Proteomes" id="UP000516437"/>
    </source>
</evidence>
<accession>A0A6A1VHM2</accession>
<dbReference type="AlphaFoldDB" id="A0A6A1VHM2"/>
<comment type="caution">
    <text evidence="5">The sequence shown here is derived from an EMBL/GenBank/DDBJ whole genome shotgun (WGS) entry which is preliminary data.</text>
</comment>
<dbReference type="Pfam" id="PF00685">
    <property type="entry name" value="Sulfotransfer_1"/>
    <property type="match status" value="1"/>
</dbReference>
<gene>
    <name evidence="5" type="ORF">CJ030_MR5G025130</name>
</gene>
<evidence type="ECO:0000256" key="2">
    <source>
        <dbReference type="ARBA" id="ARBA00022679"/>
    </source>
</evidence>
<keyword evidence="6" id="KW-1185">Reference proteome</keyword>
<dbReference type="PANTHER" id="PTHR11783">
    <property type="entry name" value="SULFOTRANSFERASE SULT"/>
    <property type="match status" value="1"/>
</dbReference>
<proteinExistence type="inferred from homology"/>
<keyword evidence="2 3" id="KW-0808">Transferase</keyword>
<protein>
    <recommendedName>
        <fullName evidence="3">Sulfotransferase</fullName>
        <ecNumber evidence="3">2.8.2.-</ecNumber>
    </recommendedName>
</protein>
<evidence type="ECO:0000313" key="5">
    <source>
        <dbReference type="EMBL" id="KAB1212362.1"/>
    </source>
</evidence>
<name>A0A6A1VHM2_9ROSI</name>
<evidence type="ECO:0000256" key="3">
    <source>
        <dbReference type="RuleBase" id="RU361155"/>
    </source>
</evidence>
<organism evidence="5 6">
    <name type="scientific">Morella rubra</name>
    <name type="common">Chinese bayberry</name>
    <dbReference type="NCBI Taxonomy" id="262757"/>
    <lineage>
        <taxon>Eukaryota</taxon>
        <taxon>Viridiplantae</taxon>
        <taxon>Streptophyta</taxon>
        <taxon>Embryophyta</taxon>
        <taxon>Tracheophyta</taxon>
        <taxon>Spermatophyta</taxon>
        <taxon>Magnoliopsida</taxon>
        <taxon>eudicotyledons</taxon>
        <taxon>Gunneridae</taxon>
        <taxon>Pentapetalae</taxon>
        <taxon>rosids</taxon>
        <taxon>fabids</taxon>
        <taxon>Fagales</taxon>
        <taxon>Myricaceae</taxon>
        <taxon>Morella</taxon>
    </lineage>
</organism>
<evidence type="ECO:0000256" key="1">
    <source>
        <dbReference type="ARBA" id="ARBA00005771"/>
    </source>
</evidence>
<dbReference type="EC" id="2.8.2.-" evidence="3"/>
<evidence type="ECO:0000259" key="4">
    <source>
        <dbReference type="Pfam" id="PF00685"/>
    </source>
</evidence>
<dbReference type="InterPro" id="IPR027417">
    <property type="entry name" value="P-loop_NTPase"/>
</dbReference>
<dbReference type="SUPFAM" id="SSF52540">
    <property type="entry name" value="P-loop containing nucleoside triphosphate hydrolases"/>
    <property type="match status" value="1"/>
</dbReference>
<dbReference type="GO" id="GO:0008146">
    <property type="term" value="F:sulfotransferase activity"/>
    <property type="evidence" value="ECO:0007669"/>
    <property type="project" value="InterPro"/>
</dbReference>
<feature type="domain" description="Sulfotransferase" evidence="4">
    <location>
        <begin position="65"/>
        <end position="327"/>
    </location>
</feature>
<dbReference type="Gene3D" id="3.40.50.300">
    <property type="entry name" value="P-loop containing nucleotide triphosphate hydrolases"/>
    <property type="match status" value="1"/>
</dbReference>
<dbReference type="InterPro" id="IPR000863">
    <property type="entry name" value="Sulfotransferase_dom"/>
</dbReference>
<reference evidence="5 6" key="1">
    <citation type="journal article" date="2019" name="Plant Biotechnol. J.">
        <title>The red bayberry genome and genetic basis of sex determination.</title>
        <authorList>
            <person name="Jia H.M."/>
            <person name="Jia H.J."/>
            <person name="Cai Q.L."/>
            <person name="Wang Y."/>
            <person name="Zhao H.B."/>
            <person name="Yang W.F."/>
            <person name="Wang G.Y."/>
            <person name="Li Y.H."/>
            <person name="Zhan D.L."/>
            <person name="Shen Y.T."/>
            <person name="Niu Q.F."/>
            <person name="Chang L."/>
            <person name="Qiu J."/>
            <person name="Zhao L."/>
            <person name="Xie H.B."/>
            <person name="Fu W.Y."/>
            <person name="Jin J."/>
            <person name="Li X.W."/>
            <person name="Jiao Y."/>
            <person name="Zhou C.C."/>
            <person name="Tu T."/>
            <person name="Chai C.Y."/>
            <person name="Gao J.L."/>
            <person name="Fan L.J."/>
            <person name="van de Weg E."/>
            <person name="Wang J.Y."/>
            <person name="Gao Z.S."/>
        </authorList>
    </citation>
    <scope>NUCLEOTIDE SEQUENCE [LARGE SCALE GENOMIC DNA]</scope>
    <source>
        <tissue evidence="5">Leaves</tissue>
    </source>
</reference>